<evidence type="ECO:0000313" key="3">
    <source>
        <dbReference type="Proteomes" id="UP000664167"/>
    </source>
</evidence>
<dbReference type="Pfam" id="PF00805">
    <property type="entry name" value="Pentapeptide"/>
    <property type="match status" value="2"/>
</dbReference>
<evidence type="ECO:0000313" key="2">
    <source>
        <dbReference type="EMBL" id="MBO0515266.1"/>
    </source>
</evidence>
<feature type="non-terminal residue" evidence="2">
    <location>
        <position position="302"/>
    </location>
</feature>
<proteinExistence type="predicted"/>
<sequence length="302" mass="33418">MRAEQDDEQSAHFLAEVAAGSSRFSGRTFAHLRLAGQELGGLTFTDCSFRDCVLGGAKLDRAVFLDCRFSKINGIGASFTGARFERCTIEEAAFRRADFYLAGFVDCTMAAEFEESFFVRAEFTRTKLTYCNFAKAHLGFTCFVDSWVIFTNFDDVRQVGLNTIDEATVAHSYAATVRALEMTAAQPGYEGSRQRLLKATRSLTRLFLDSGVNPDMVHTATQGTDMEHTEFKPSAFISYSAVDEQFATALAEHLLIFGVQTWFAPHDMKGGRTILEQVTQAISEKSKVILVLSEASMASAWV</sequence>
<dbReference type="EMBL" id="JAFLRJ010000269">
    <property type="protein sequence ID" value="MBO0515266.1"/>
    <property type="molecule type" value="Genomic_DNA"/>
</dbReference>
<dbReference type="GO" id="GO:0007165">
    <property type="term" value="P:signal transduction"/>
    <property type="evidence" value="ECO:0007669"/>
    <property type="project" value="InterPro"/>
</dbReference>
<comment type="caution">
    <text evidence="2">The sequence shown here is derived from an EMBL/GenBank/DDBJ whole genome shotgun (WGS) entry which is preliminary data.</text>
</comment>
<dbReference type="AlphaFoldDB" id="A0A939JGJ7"/>
<protein>
    <submittedName>
        <fullName evidence="2">Toll/interleukin-1 receptor domain-containing protein</fullName>
    </submittedName>
</protein>
<dbReference type="RefSeq" id="WP_206965933.1">
    <property type="nucleotide sequence ID" value="NZ_JAFLRJ010000269.1"/>
</dbReference>
<reference evidence="2" key="1">
    <citation type="submission" date="2021-03" db="EMBL/GenBank/DDBJ databases">
        <title>Streptomyces poriferae sp. nov., a novel marine sponge-derived Actinobacteria species with anti-MRSA activity.</title>
        <authorList>
            <person name="Sandoval-Powers M."/>
            <person name="Kralova S."/>
            <person name="Nguyen G.-S."/>
            <person name="Fawwal D."/>
            <person name="Degnes K."/>
            <person name="Klinkenberg G."/>
            <person name="Sletta H."/>
            <person name="Wentzel A."/>
            <person name="Liles M.R."/>
        </authorList>
    </citation>
    <scope>NUCLEOTIDE SEQUENCE</scope>
    <source>
        <strain evidence="2">DSM 41794</strain>
    </source>
</reference>
<dbReference type="Proteomes" id="UP000664167">
    <property type="component" value="Unassembled WGS sequence"/>
</dbReference>
<keyword evidence="2" id="KW-0675">Receptor</keyword>
<organism evidence="2 3">
    <name type="scientific">Streptomyces beijiangensis</name>
    <dbReference type="NCBI Taxonomy" id="163361"/>
    <lineage>
        <taxon>Bacteria</taxon>
        <taxon>Bacillati</taxon>
        <taxon>Actinomycetota</taxon>
        <taxon>Actinomycetes</taxon>
        <taxon>Kitasatosporales</taxon>
        <taxon>Streptomycetaceae</taxon>
        <taxon>Streptomyces</taxon>
    </lineage>
</organism>
<dbReference type="Pfam" id="PF13676">
    <property type="entry name" value="TIR_2"/>
    <property type="match status" value="1"/>
</dbReference>
<dbReference type="Gene3D" id="3.40.50.10140">
    <property type="entry name" value="Toll/interleukin-1 receptor homology (TIR) domain"/>
    <property type="match status" value="1"/>
</dbReference>
<gene>
    <name evidence="2" type="ORF">J0695_26240</name>
</gene>
<dbReference type="InterPro" id="IPR001646">
    <property type="entry name" value="5peptide_repeat"/>
</dbReference>
<dbReference type="Gene3D" id="2.160.20.80">
    <property type="entry name" value="E3 ubiquitin-protein ligase SopA"/>
    <property type="match status" value="1"/>
</dbReference>
<keyword evidence="3" id="KW-1185">Reference proteome</keyword>
<name>A0A939JGJ7_9ACTN</name>
<dbReference type="InterPro" id="IPR000157">
    <property type="entry name" value="TIR_dom"/>
</dbReference>
<accession>A0A939JGJ7</accession>
<dbReference type="SUPFAM" id="SSF141571">
    <property type="entry name" value="Pentapeptide repeat-like"/>
    <property type="match status" value="1"/>
</dbReference>
<dbReference type="PROSITE" id="PS50104">
    <property type="entry name" value="TIR"/>
    <property type="match status" value="1"/>
</dbReference>
<evidence type="ECO:0000259" key="1">
    <source>
        <dbReference type="PROSITE" id="PS50104"/>
    </source>
</evidence>
<dbReference type="InterPro" id="IPR035897">
    <property type="entry name" value="Toll_tir_struct_dom_sf"/>
</dbReference>
<feature type="domain" description="TIR" evidence="1">
    <location>
        <begin position="231"/>
        <end position="302"/>
    </location>
</feature>
<dbReference type="SUPFAM" id="SSF52200">
    <property type="entry name" value="Toll/Interleukin receptor TIR domain"/>
    <property type="match status" value="1"/>
</dbReference>